<evidence type="ECO:0000313" key="1">
    <source>
        <dbReference type="EMBL" id="ABG71764.1"/>
    </source>
</evidence>
<protein>
    <submittedName>
        <fullName evidence="1">Uncharacterized protein</fullName>
    </submittedName>
</protein>
<accession>A0A454A9K2</accession>
<organism evidence="1 2">
    <name type="scientific">Escherichia coli O6:K15:H31 (strain 536 / UPEC)</name>
    <dbReference type="NCBI Taxonomy" id="362663"/>
    <lineage>
        <taxon>Bacteria</taxon>
        <taxon>Pseudomonadati</taxon>
        <taxon>Pseudomonadota</taxon>
        <taxon>Gammaproteobacteria</taxon>
        <taxon>Enterobacterales</taxon>
        <taxon>Enterobacteriaceae</taxon>
        <taxon>Escherichia</taxon>
    </lineage>
</organism>
<dbReference type="KEGG" id="ecp:ECP_3793"/>
<proteinExistence type="predicted"/>
<dbReference type="EMBL" id="CP000247">
    <property type="protein sequence ID" value="ABG71764.1"/>
    <property type="molecule type" value="Genomic_DNA"/>
</dbReference>
<gene>
    <name evidence="1" type="ordered locus">ECP_3793</name>
</gene>
<dbReference type="Proteomes" id="UP000009182">
    <property type="component" value="Chromosome"/>
</dbReference>
<sequence length="45" mass="5190">MTAMMSEICEAPHTPAFSFIRHHALQLMVGRVHYISPPLNIWQRA</sequence>
<dbReference type="AlphaFoldDB" id="A0A454A9K2"/>
<evidence type="ECO:0000313" key="2">
    <source>
        <dbReference type="Proteomes" id="UP000009182"/>
    </source>
</evidence>
<reference evidence="1 2" key="1">
    <citation type="journal article" date="2006" name="Mol. Microbiol.">
        <title>Role of pathogenicity island-associated integrases in the genome plasticity of uropathogenic Escherichia coli strain 536.</title>
        <authorList>
            <person name="Hochhut B."/>
            <person name="Wilde C."/>
            <person name="Balling G."/>
            <person name="Middendorf B."/>
            <person name="Dobrindt U."/>
            <person name="Brzuszkiewicz E."/>
            <person name="Gottschalk G."/>
            <person name="Carniel E."/>
            <person name="Hacker J."/>
        </authorList>
    </citation>
    <scope>NUCLEOTIDE SEQUENCE [LARGE SCALE GENOMIC DNA]</scope>
    <source>
        <strain evidence="2">536 / UPEC</strain>
    </source>
</reference>
<name>A0A454A9K2_ECOL5</name>